<evidence type="ECO:0000313" key="6">
    <source>
        <dbReference type="Proteomes" id="UP000186817"/>
    </source>
</evidence>
<dbReference type="Proteomes" id="UP000186817">
    <property type="component" value="Unassembled WGS sequence"/>
</dbReference>
<feature type="transmembrane region" description="Helical" evidence="4">
    <location>
        <begin position="267"/>
        <end position="288"/>
    </location>
</feature>
<keyword evidence="4" id="KW-0472">Membrane</keyword>
<proteinExistence type="predicted"/>
<dbReference type="InterPro" id="IPR026082">
    <property type="entry name" value="ABCA"/>
</dbReference>
<feature type="region of interest" description="Disordered" evidence="3">
    <location>
        <begin position="1"/>
        <end position="42"/>
    </location>
</feature>
<keyword evidence="4" id="KW-1133">Transmembrane helix</keyword>
<keyword evidence="5" id="KW-0547">Nucleotide-binding</keyword>
<dbReference type="AlphaFoldDB" id="A0A1Q9C267"/>
<evidence type="ECO:0000256" key="4">
    <source>
        <dbReference type="SAM" id="Phobius"/>
    </source>
</evidence>
<feature type="transmembrane region" description="Helical" evidence="4">
    <location>
        <begin position="233"/>
        <end position="261"/>
    </location>
</feature>
<organism evidence="5 6">
    <name type="scientific">Symbiodinium microadriaticum</name>
    <name type="common">Dinoflagellate</name>
    <name type="synonym">Zooxanthella microadriatica</name>
    <dbReference type="NCBI Taxonomy" id="2951"/>
    <lineage>
        <taxon>Eukaryota</taxon>
        <taxon>Sar</taxon>
        <taxon>Alveolata</taxon>
        <taxon>Dinophyceae</taxon>
        <taxon>Suessiales</taxon>
        <taxon>Symbiodiniaceae</taxon>
        <taxon>Symbiodinium</taxon>
    </lineage>
</organism>
<keyword evidence="6" id="KW-1185">Reference proteome</keyword>
<protein>
    <submittedName>
        <fullName evidence="5">ATP-binding cassette sub-family A member 5</fullName>
    </submittedName>
</protein>
<reference evidence="5 6" key="1">
    <citation type="submission" date="2016-02" db="EMBL/GenBank/DDBJ databases">
        <title>Genome analysis of coral dinoflagellate symbionts highlights evolutionary adaptations to a symbiotic lifestyle.</title>
        <authorList>
            <person name="Aranda M."/>
            <person name="Li Y."/>
            <person name="Liew Y.J."/>
            <person name="Baumgarten S."/>
            <person name="Simakov O."/>
            <person name="Wilson M."/>
            <person name="Piel J."/>
            <person name="Ashoor H."/>
            <person name="Bougouffa S."/>
            <person name="Bajic V.B."/>
            <person name="Ryu T."/>
            <person name="Ravasi T."/>
            <person name="Bayer T."/>
            <person name="Micklem G."/>
            <person name="Kim H."/>
            <person name="Bhak J."/>
            <person name="Lajeunesse T.C."/>
            <person name="Voolstra C.R."/>
        </authorList>
    </citation>
    <scope>NUCLEOTIDE SEQUENCE [LARGE SCALE GENOMIC DNA]</scope>
    <source>
        <strain evidence="5 6">CCMP2467</strain>
    </source>
</reference>
<keyword evidence="1" id="KW-0813">Transport</keyword>
<dbReference type="GO" id="GO:0005524">
    <property type="term" value="F:ATP binding"/>
    <property type="evidence" value="ECO:0007669"/>
    <property type="project" value="UniProtKB-KW"/>
</dbReference>
<evidence type="ECO:0000313" key="5">
    <source>
        <dbReference type="EMBL" id="OLP76990.1"/>
    </source>
</evidence>
<evidence type="ECO:0000256" key="2">
    <source>
        <dbReference type="ARBA" id="ARBA00022737"/>
    </source>
</evidence>
<dbReference type="PANTHER" id="PTHR19229">
    <property type="entry name" value="ATP-BINDING CASSETTE TRANSPORTER SUBFAMILY A ABCA"/>
    <property type="match status" value="1"/>
</dbReference>
<keyword evidence="4" id="KW-0812">Transmembrane</keyword>
<evidence type="ECO:0000256" key="1">
    <source>
        <dbReference type="ARBA" id="ARBA00022448"/>
    </source>
</evidence>
<gene>
    <name evidence="5" type="primary">Abca5</name>
    <name evidence="5" type="ORF">AK812_SmicGene43000</name>
</gene>
<dbReference type="EMBL" id="LSRX01001871">
    <property type="protein sequence ID" value="OLP76990.1"/>
    <property type="molecule type" value="Genomic_DNA"/>
</dbReference>
<feature type="compositionally biased region" description="Basic and acidic residues" evidence="3">
    <location>
        <begin position="32"/>
        <end position="42"/>
    </location>
</feature>
<sequence length="303" mass="33590">MSSSSSSSGTEGQSGDETSLAQGPNQATVASDDERRKTIHGEVREGQLDRAISLDNSSDGVEVGGCTGDWDVVIHLNMSGPSTSLADIKGVNKLQRGLSWTSSRVLWSGGGLVDLQGLVYAWVFNSTGAYRLPPPEELPSCRCVDPHGEATDDIARCGIALSDAAVVYFGLGRIRRLVFIWPLTRIIKSLVEEYKEYVVAGFDVHRRTNCKDKEARINEVMKMMGMPAEAITFGWYLTYGTSILWLIPAALMTIICWGTVFQHSNKFVVFLFFWLFGMCARIFFLLYFPYMPLGLRMEPSKEV</sequence>
<evidence type="ECO:0000256" key="3">
    <source>
        <dbReference type="SAM" id="MobiDB-lite"/>
    </source>
</evidence>
<dbReference type="PANTHER" id="PTHR19229:SF36">
    <property type="entry name" value="ATP-BINDING CASSETTE SUB-FAMILY A MEMBER 2"/>
    <property type="match status" value="1"/>
</dbReference>
<dbReference type="GO" id="GO:0140359">
    <property type="term" value="F:ABC-type transporter activity"/>
    <property type="evidence" value="ECO:0007669"/>
    <property type="project" value="InterPro"/>
</dbReference>
<keyword evidence="2" id="KW-0677">Repeat</keyword>
<keyword evidence="5" id="KW-0067">ATP-binding</keyword>
<dbReference type="GO" id="GO:0016020">
    <property type="term" value="C:membrane"/>
    <property type="evidence" value="ECO:0007669"/>
    <property type="project" value="InterPro"/>
</dbReference>
<dbReference type="OrthoDB" id="435209at2759"/>
<accession>A0A1Q9C267</accession>
<feature type="compositionally biased region" description="Polar residues" evidence="3">
    <location>
        <begin position="9"/>
        <end position="29"/>
    </location>
</feature>
<dbReference type="GO" id="GO:0005319">
    <property type="term" value="F:lipid transporter activity"/>
    <property type="evidence" value="ECO:0007669"/>
    <property type="project" value="TreeGrafter"/>
</dbReference>
<name>A0A1Q9C267_SYMMI</name>
<comment type="caution">
    <text evidence="5">The sequence shown here is derived from an EMBL/GenBank/DDBJ whole genome shotgun (WGS) entry which is preliminary data.</text>
</comment>